<evidence type="ECO:0000259" key="2">
    <source>
        <dbReference type="Pfam" id="PF18726"/>
    </source>
</evidence>
<dbReference type="Proteomes" id="UP000800981">
    <property type="component" value="Unassembled WGS sequence"/>
</dbReference>
<dbReference type="InterPro" id="IPR040891">
    <property type="entry name" value="HEPN_SAV_6107"/>
</dbReference>
<gene>
    <name evidence="3" type="ORF">G9H71_00780</name>
</gene>
<dbReference type="RefSeq" id="WP_166276462.1">
    <property type="nucleotide sequence ID" value="NZ_JAANNP010000001.1"/>
</dbReference>
<evidence type="ECO:0000256" key="1">
    <source>
        <dbReference type="SAM" id="MobiDB-lite"/>
    </source>
</evidence>
<evidence type="ECO:0000313" key="3">
    <source>
        <dbReference type="EMBL" id="NHC12315.1"/>
    </source>
</evidence>
<proteinExistence type="predicted"/>
<feature type="domain" description="SAV-6107-like HEPN" evidence="2">
    <location>
        <begin position="62"/>
        <end position="156"/>
    </location>
</feature>
<feature type="compositionally biased region" description="Low complexity" evidence="1">
    <location>
        <begin position="7"/>
        <end position="34"/>
    </location>
</feature>
<dbReference type="Pfam" id="PF18726">
    <property type="entry name" value="HEPN_SAV_6107"/>
    <property type="match status" value="1"/>
</dbReference>
<organism evidence="3 4">
    <name type="scientific">Motilibacter deserti</name>
    <dbReference type="NCBI Taxonomy" id="2714956"/>
    <lineage>
        <taxon>Bacteria</taxon>
        <taxon>Bacillati</taxon>
        <taxon>Actinomycetota</taxon>
        <taxon>Actinomycetes</taxon>
        <taxon>Motilibacterales</taxon>
        <taxon>Motilibacteraceae</taxon>
        <taxon>Motilibacter</taxon>
    </lineage>
</organism>
<reference evidence="3 4" key="1">
    <citation type="submission" date="2020-03" db="EMBL/GenBank/DDBJ databases">
        <title>Two novel Motilibacter sp.</title>
        <authorList>
            <person name="Liu S."/>
        </authorList>
    </citation>
    <scope>NUCLEOTIDE SEQUENCE [LARGE SCALE GENOMIC DNA]</scope>
    <source>
        <strain evidence="3 4">E257</strain>
    </source>
</reference>
<comment type="caution">
    <text evidence="3">The sequence shown here is derived from an EMBL/GenBank/DDBJ whole genome shotgun (WGS) entry which is preliminary data.</text>
</comment>
<accession>A0ABX0GRB4</accession>
<dbReference type="EMBL" id="JAANNP010000001">
    <property type="protein sequence ID" value="NHC12315.1"/>
    <property type="molecule type" value="Genomic_DNA"/>
</dbReference>
<evidence type="ECO:0000313" key="4">
    <source>
        <dbReference type="Proteomes" id="UP000800981"/>
    </source>
</evidence>
<protein>
    <recommendedName>
        <fullName evidence="2">SAV-6107-like HEPN domain-containing protein</fullName>
    </recommendedName>
</protein>
<name>A0ABX0GRB4_9ACTN</name>
<sequence>MTTGTLARARGASDGASGTAAGRASGTATGRASGPAPYRAPLPGAALDLLDAARRDLARSAASTVPADRYAAAHRAALHAAAAILAVRARPDGRRRVRTAWDLLTRVAPEMQEWATFFAAGASKRAAAEAGLRRAVSERDADDLLRDAEAFLGVVESALGIPA</sequence>
<keyword evidence="4" id="KW-1185">Reference proteome</keyword>
<feature type="region of interest" description="Disordered" evidence="1">
    <location>
        <begin position="1"/>
        <end position="37"/>
    </location>
</feature>